<evidence type="ECO:0000313" key="5">
    <source>
        <dbReference type="EMBL" id="ANF57269.1"/>
    </source>
</evidence>
<evidence type="ECO:0000256" key="1">
    <source>
        <dbReference type="ARBA" id="ARBA00005695"/>
    </source>
</evidence>
<dbReference type="Gene3D" id="3.10.105.10">
    <property type="entry name" value="Dipeptide-binding Protein, Domain 3"/>
    <property type="match status" value="1"/>
</dbReference>
<dbReference type="PANTHER" id="PTHR30290:SF38">
    <property type="entry name" value="D,D-DIPEPTIDE-BINDING PERIPLASMIC PROTEIN DDPA-RELATED"/>
    <property type="match status" value="1"/>
</dbReference>
<protein>
    <submittedName>
        <fullName evidence="5">ABC transporter substrate-binding protein</fullName>
    </submittedName>
</protein>
<dbReference type="Pfam" id="PF00496">
    <property type="entry name" value="SBP_bac_5"/>
    <property type="match status" value="1"/>
</dbReference>
<name>A0A172YDD9_9GAMM</name>
<keyword evidence="6" id="KW-1185">Reference proteome</keyword>
<dbReference type="AlphaFoldDB" id="A0A172YDD9"/>
<keyword evidence="2 3" id="KW-0732">Signal</keyword>
<dbReference type="GO" id="GO:0043190">
    <property type="term" value="C:ATP-binding cassette (ABC) transporter complex"/>
    <property type="evidence" value="ECO:0007669"/>
    <property type="project" value="InterPro"/>
</dbReference>
<feature type="signal peptide" evidence="3">
    <location>
        <begin position="1"/>
        <end position="32"/>
    </location>
</feature>
<feature type="chain" id="PRO_5008004626" evidence="3">
    <location>
        <begin position="33"/>
        <end position="531"/>
    </location>
</feature>
<evidence type="ECO:0000256" key="3">
    <source>
        <dbReference type="SAM" id="SignalP"/>
    </source>
</evidence>
<dbReference type="SUPFAM" id="SSF53850">
    <property type="entry name" value="Periplasmic binding protein-like II"/>
    <property type="match status" value="1"/>
</dbReference>
<accession>A0A172YDD9</accession>
<proteinExistence type="inferred from homology"/>
<sequence>MRSTKWTSPAVKGWILAAALGGAMFAGHAAQAQTVTAVMQSGLRVMDPITTTAFMSRDHGYMIYDTLLGMDEHFQVRPQMADWQVSDDALVYTFTLRDGLQWHDGQPVTANDCIASIKRWASVDATGQVLMTMVAGIEALDDRRFEVRLEEPTTLLLEGLAKLSSRPAFMMPERIADTPASTQITEYIGSGPFKFVTAEFQPGAKAVYEKNPDYVPRDEPSSWTAGGKVVKVDRVEWLAMPDQMTAINALQSGDVDFIQQVPFDLLPLLERQEGTEVEVLDQLGAWSYFRFNHLYPPFDDARLRQAAMYAVSQQDVLDSLVGNPDYYRTCAAVFGCGNPNENDYGAEMVIPANLDRARALLEEAHYDGTPVVLLQPTDLAMLAPQPVVIASALRAAGFNVDMRPMDWQSVVMQQSNQNPPAQGGWNLFSTFSILATSGDPFGNTTIAANGREAWAGWPDVPEIEALRLDYARSTDAAERKQITAEIQRLAIDQGVVAPLGQFQIPAAYSDRLSDVPHAPVTIFWGMGKSEE</sequence>
<dbReference type="Gene3D" id="3.40.190.10">
    <property type="entry name" value="Periplasmic binding protein-like II"/>
    <property type="match status" value="1"/>
</dbReference>
<dbReference type="STRING" id="376489.A5892_07185"/>
<evidence type="ECO:0000259" key="4">
    <source>
        <dbReference type="Pfam" id="PF00496"/>
    </source>
</evidence>
<dbReference type="InterPro" id="IPR030678">
    <property type="entry name" value="Peptide/Ni-bd"/>
</dbReference>
<comment type="similarity">
    <text evidence="1">Belongs to the bacterial solute-binding protein 5 family.</text>
</comment>
<gene>
    <name evidence="5" type="ORF">A5892_07185</name>
</gene>
<dbReference type="PIRSF" id="PIRSF002741">
    <property type="entry name" value="MppA"/>
    <property type="match status" value="1"/>
</dbReference>
<reference evidence="5 6" key="1">
    <citation type="submission" date="2016-04" db="EMBL/GenBank/DDBJ databases">
        <title>Complete Genome Sequence of Halotalea alkalilenta IHB B 13600.</title>
        <authorList>
            <person name="Swarnkar M.K."/>
            <person name="Sharma A."/>
            <person name="Kaushal K."/>
            <person name="Soni R."/>
            <person name="Rana S."/>
            <person name="Singh A.K."/>
            <person name="Gulati A."/>
        </authorList>
    </citation>
    <scope>NUCLEOTIDE SEQUENCE [LARGE SCALE GENOMIC DNA]</scope>
    <source>
        <strain evidence="5 6">IHB B 13600</strain>
    </source>
</reference>
<dbReference type="GO" id="GO:1904680">
    <property type="term" value="F:peptide transmembrane transporter activity"/>
    <property type="evidence" value="ECO:0007669"/>
    <property type="project" value="TreeGrafter"/>
</dbReference>
<dbReference type="GO" id="GO:0030288">
    <property type="term" value="C:outer membrane-bounded periplasmic space"/>
    <property type="evidence" value="ECO:0007669"/>
    <property type="project" value="UniProtKB-ARBA"/>
</dbReference>
<feature type="domain" description="Solute-binding protein family 5" evidence="4">
    <location>
        <begin position="77"/>
        <end position="426"/>
    </location>
</feature>
<dbReference type="InterPro" id="IPR039424">
    <property type="entry name" value="SBP_5"/>
</dbReference>
<dbReference type="Gene3D" id="3.90.76.10">
    <property type="entry name" value="Dipeptide-binding Protein, Domain 1"/>
    <property type="match status" value="1"/>
</dbReference>
<dbReference type="KEGG" id="haa:A5892_07185"/>
<evidence type="ECO:0000313" key="6">
    <source>
        <dbReference type="Proteomes" id="UP000077875"/>
    </source>
</evidence>
<evidence type="ECO:0000256" key="2">
    <source>
        <dbReference type="ARBA" id="ARBA00022729"/>
    </source>
</evidence>
<dbReference type="RefSeq" id="WP_064122225.1">
    <property type="nucleotide sequence ID" value="NZ_CP015243.1"/>
</dbReference>
<dbReference type="GO" id="GO:0015833">
    <property type="term" value="P:peptide transport"/>
    <property type="evidence" value="ECO:0007669"/>
    <property type="project" value="TreeGrafter"/>
</dbReference>
<dbReference type="PANTHER" id="PTHR30290">
    <property type="entry name" value="PERIPLASMIC BINDING COMPONENT OF ABC TRANSPORTER"/>
    <property type="match status" value="1"/>
</dbReference>
<organism evidence="5 6">
    <name type="scientific">Halotalea alkalilenta</name>
    <dbReference type="NCBI Taxonomy" id="376489"/>
    <lineage>
        <taxon>Bacteria</taxon>
        <taxon>Pseudomonadati</taxon>
        <taxon>Pseudomonadota</taxon>
        <taxon>Gammaproteobacteria</taxon>
        <taxon>Oceanospirillales</taxon>
        <taxon>Halomonadaceae</taxon>
        <taxon>Halotalea</taxon>
    </lineage>
</organism>
<dbReference type="CDD" id="cd08502">
    <property type="entry name" value="PBP2_NikA_DppA_OppA_like_16"/>
    <property type="match status" value="1"/>
</dbReference>
<dbReference type="InterPro" id="IPR000914">
    <property type="entry name" value="SBP_5_dom"/>
</dbReference>
<dbReference type="Proteomes" id="UP000077875">
    <property type="component" value="Chromosome"/>
</dbReference>
<dbReference type="EMBL" id="CP015243">
    <property type="protein sequence ID" value="ANF57269.1"/>
    <property type="molecule type" value="Genomic_DNA"/>
</dbReference>